<dbReference type="Gene3D" id="2.60.40.1080">
    <property type="match status" value="3"/>
</dbReference>
<organism evidence="3 4">
    <name type="scientific">Anaeromyxobacter oryzae</name>
    <dbReference type="NCBI Taxonomy" id="2918170"/>
    <lineage>
        <taxon>Bacteria</taxon>
        <taxon>Pseudomonadati</taxon>
        <taxon>Myxococcota</taxon>
        <taxon>Myxococcia</taxon>
        <taxon>Myxococcales</taxon>
        <taxon>Cystobacterineae</taxon>
        <taxon>Anaeromyxobacteraceae</taxon>
        <taxon>Anaeromyxobacter</taxon>
    </lineage>
</organism>
<feature type="domain" description="Ig-like" evidence="2">
    <location>
        <begin position="196"/>
        <end position="276"/>
    </location>
</feature>
<sequence length="867" mass="87259">MKHSRLRYQVAAVLACVHLLACGGANDATGAGDQSGVAINPAEADLSPGAATRFSATVPVAWSVVEPEGGTIDASGAYVAPATEGTYHIVALAANSTQKSASINVKRRVKVAVSPTAATVDENTQLQLAATVSGTGDSTVIWSVQEGATGGTVDATGKYTAPGATGTYHVVATSHADPTKSATSAVSVTAAPAPAPAVAVAVTPATASVLTGATVQLAAAVTGSTDTAVTWSVQEGAAGGIVSASGLYTAPATAGTYHVVATSHADPTKTASSTITVTAPPVTIAVTVKPATASVVAAGTVQLTATVTGSTDTALTWSVLEGTAGGMVSASGLYTAPATAGTYHVVATSHADPSKSATATITVTAASAPIAVTMNPTTASLLTGGTVQLTATVTGSTDTAVTWSVQEGSAGGTVSASGLYTAPATAGTYHVVATSHADASKSATATVTVTASGTTQPGYYASPSGSGTNCTLASPCSLSTGIGKLRGGDTLFLRGGTYNQTVAVGTSGTASSRITIAGYPGETAIIDGGDTLPSGSWGVLVSITGSYVTLRDLEVKRSLWMGIRLSGTYDQVINVYAHDNWENGILVSGNYGLVEGCRVYNNAKSNVNCSLSRGNWASGLSAARTPTGVIMRKNTVWNNWGEGISAFEAYSTTIEDNVSYDNYSVNMYISDAVGTLAQRNLIYATGAMTCGGSQLGIAISSEAQSPNNSDTTLINNMVANTKINFYFYSADTDGMTNTLIANNTFVNSKSGANFKIGDNRVHVNTAIRNNLILQETSPAIADVNGSGLVFSNNLWSKTPVSSAASSTDVIANPQLAKTGSAVNLTGDYFKLLPGSPAIGKAVVLPQVTVDFFGNARTTTPDIGGDEL</sequence>
<dbReference type="SUPFAM" id="SSF48726">
    <property type="entry name" value="Immunoglobulin"/>
    <property type="match status" value="1"/>
</dbReference>
<dbReference type="InterPro" id="IPR039448">
    <property type="entry name" value="Beta_helix"/>
</dbReference>
<dbReference type="PROSITE" id="PS50835">
    <property type="entry name" value="IG_LIKE"/>
    <property type="match status" value="2"/>
</dbReference>
<dbReference type="InterPro" id="IPR012334">
    <property type="entry name" value="Pectin_lyas_fold"/>
</dbReference>
<dbReference type="InterPro" id="IPR011050">
    <property type="entry name" value="Pectin_lyase_fold/virulence"/>
</dbReference>
<dbReference type="Gene3D" id="2.160.20.10">
    <property type="entry name" value="Single-stranded right-handed beta-helix, Pectin lyase-like"/>
    <property type="match status" value="1"/>
</dbReference>
<feature type="signal peptide" evidence="1">
    <location>
        <begin position="1"/>
        <end position="27"/>
    </location>
</feature>
<accession>A0ABN6MKJ4</accession>
<evidence type="ECO:0000313" key="4">
    <source>
        <dbReference type="Proteomes" id="UP001162891"/>
    </source>
</evidence>
<dbReference type="InterPro" id="IPR006626">
    <property type="entry name" value="PbH1"/>
</dbReference>
<feature type="domain" description="Ig-like" evidence="2">
    <location>
        <begin position="369"/>
        <end position="448"/>
    </location>
</feature>
<dbReference type="SMART" id="SM00710">
    <property type="entry name" value="PbH1"/>
    <property type="match status" value="6"/>
</dbReference>
<reference evidence="4" key="1">
    <citation type="journal article" date="2022" name="Int. J. Syst. Evol. Microbiol.">
        <title>Anaeromyxobacter oryzae sp. nov., Anaeromyxobacter diazotrophicus sp. nov. and Anaeromyxobacter paludicola sp. nov., isolated from paddy soils.</title>
        <authorList>
            <person name="Itoh H."/>
            <person name="Xu Z."/>
            <person name="Mise K."/>
            <person name="Masuda Y."/>
            <person name="Ushijima N."/>
            <person name="Hayakawa C."/>
            <person name="Shiratori Y."/>
            <person name="Senoo K."/>
        </authorList>
    </citation>
    <scope>NUCLEOTIDE SEQUENCE [LARGE SCALE GENOMIC DNA]</scope>
    <source>
        <strain evidence="4">Red232</strain>
    </source>
</reference>
<dbReference type="EMBL" id="AP025591">
    <property type="protein sequence ID" value="BDG01534.1"/>
    <property type="molecule type" value="Genomic_DNA"/>
</dbReference>
<keyword evidence="1" id="KW-0732">Signal</keyword>
<evidence type="ECO:0000313" key="3">
    <source>
        <dbReference type="EMBL" id="BDG01534.1"/>
    </source>
</evidence>
<dbReference type="Proteomes" id="UP001162891">
    <property type="component" value="Chromosome"/>
</dbReference>
<feature type="chain" id="PRO_5047238435" description="Ig-like domain-containing protein" evidence="1">
    <location>
        <begin position="28"/>
        <end position="867"/>
    </location>
</feature>
<proteinExistence type="predicted"/>
<dbReference type="SMART" id="SM00635">
    <property type="entry name" value="BID_2"/>
    <property type="match status" value="5"/>
</dbReference>
<dbReference type="InterPro" id="IPR036179">
    <property type="entry name" value="Ig-like_dom_sf"/>
</dbReference>
<dbReference type="SUPFAM" id="SSF51126">
    <property type="entry name" value="Pectin lyase-like"/>
    <property type="match status" value="1"/>
</dbReference>
<dbReference type="SMART" id="SM00409">
    <property type="entry name" value="IG"/>
    <property type="match status" value="3"/>
</dbReference>
<dbReference type="InterPro" id="IPR007110">
    <property type="entry name" value="Ig-like_dom"/>
</dbReference>
<gene>
    <name evidence="3" type="ORF">AMOR_05300</name>
</gene>
<protein>
    <recommendedName>
        <fullName evidence="2">Ig-like domain-containing protein</fullName>
    </recommendedName>
</protein>
<evidence type="ECO:0000259" key="2">
    <source>
        <dbReference type="PROSITE" id="PS50835"/>
    </source>
</evidence>
<dbReference type="Pfam" id="PF13229">
    <property type="entry name" value="Beta_helix"/>
    <property type="match status" value="1"/>
</dbReference>
<dbReference type="InterPro" id="IPR003599">
    <property type="entry name" value="Ig_sub"/>
</dbReference>
<evidence type="ECO:0000256" key="1">
    <source>
        <dbReference type="SAM" id="SignalP"/>
    </source>
</evidence>
<name>A0ABN6MKJ4_9BACT</name>
<keyword evidence="4" id="KW-1185">Reference proteome</keyword>
<dbReference type="InterPro" id="IPR003343">
    <property type="entry name" value="Big_2"/>
</dbReference>